<evidence type="ECO:0000313" key="4">
    <source>
        <dbReference type="EMBL" id="KAH7053070.1"/>
    </source>
</evidence>
<dbReference type="CDD" id="cd04678">
    <property type="entry name" value="NUDIX_MTH2_Nudt15"/>
    <property type="match status" value="1"/>
</dbReference>
<accession>A0ABQ8GE90</accession>
<comment type="similarity">
    <text evidence="2">Belongs to the Nudix hydrolase family.</text>
</comment>
<dbReference type="SUPFAM" id="SSF55811">
    <property type="entry name" value="Nudix"/>
    <property type="match status" value="1"/>
</dbReference>
<dbReference type="Pfam" id="PF00293">
    <property type="entry name" value="NUDIX"/>
    <property type="match status" value="1"/>
</dbReference>
<keyword evidence="1 2" id="KW-0378">Hydrolase</keyword>
<evidence type="ECO:0000256" key="2">
    <source>
        <dbReference type="RuleBase" id="RU003476"/>
    </source>
</evidence>
<dbReference type="Gene3D" id="3.90.79.10">
    <property type="entry name" value="Nucleoside Triphosphate Pyrophosphohydrolase"/>
    <property type="match status" value="1"/>
</dbReference>
<feature type="domain" description="Nudix hydrolase" evidence="3">
    <location>
        <begin position="8"/>
        <end position="141"/>
    </location>
</feature>
<protein>
    <submittedName>
        <fullName evidence="4">NUDIX hydrolase domain-like protein</fullName>
    </submittedName>
</protein>
<dbReference type="PROSITE" id="PS00893">
    <property type="entry name" value="NUDIX_BOX"/>
    <property type="match status" value="1"/>
</dbReference>
<dbReference type="InterPro" id="IPR020084">
    <property type="entry name" value="NUDIX_hydrolase_CS"/>
</dbReference>
<dbReference type="PANTHER" id="PTHR16099:SF5">
    <property type="entry name" value="NUCLEOTIDE TRIPHOSPHATE DIPHOSPHATASE NUDT15"/>
    <property type="match status" value="1"/>
</dbReference>
<evidence type="ECO:0000313" key="5">
    <source>
        <dbReference type="Proteomes" id="UP000774617"/>
    </source>
</evidence>
<dbReference type="InterPro" id="IPR020476">
    <property type="entry name" value="Nudix_hydrolase"/>
</dbReference>
<dbReference type="PRINTS" id="PR00502">
    <property type="entry name" value="NUDIXFAMILY"/>
</dbReference>
<dbReference type="InterPro" id="IPR015797">
    <property type="entry name" value="NUDIX_hydrolase-like_dom_sf"/>
</dbReference>
<organism evidence="4 5">
    <name type="scientific">Macrophomina phaseolina</name>
    <dbReference type="NCBI Taxonomy" id="35725"/>
    <lineage>
        <taxon>Eukaryota</taxon>
        <taxon>Fungi</taxon>
        <taxon>Dikarya</taxon>
        <taxon>Ascomycota</taxon>
        <taxon>Pezizomycotina</taxon>
        <taxon>Dothideomycetes</taxon>
        <taxon>Dothideomycetes incertae sedis</taxon>
        <taxon>Botryosphaeriales</taxon>
        <taxon>Botryosphaeriaceae</taxon>
        <taxon>Macrophomina</taxon>
    </lineage>
</organism>
<dbReference type="Proteomes" id="UP000774617">
    <property type="component" value="Unassembled WGS sequence"/>
</dbReference>
<evidence type="ECO:0000256" key="1">
    <source>
        <dbReference type="ARBA" id="ARBA00022801"/>
    </source>
</evidence>
<dbReference type="PROSITE" id="PS51462">
    <property type="entry name" value="NUDIX"/>
    <property type="match status" value="1"/>
</dbReference>
<keyword evidence="5" id="KW-1185">Reference proteome</keyword>
<gene>
    <name evidence="4" type="ORF">B0J12DRAFT_44029</name>
</gene>
<evidence type="ECO:0000259" key="3">
    <source>
        <dbReference type="PROSITE" id="PS51462"/>
    </source>
</evidence>
<dbReference type="EMBL" id="JAGTJR010000010">
    <property type="protein sequence ID" value="KAH7053070.1"/>
    <property type="molecule type" value="Genomic_DNA"/>
</dbReference>
<reference evidence="4 5" key="1">
    <citation type="journal article" date="2021" name="Nat. Commun.">
        <title>Genetic determinants of endophytism in the Arabidopsis root mycobiome.</title>
        <authorList>
            <person name="Mesny F."/>
            <person name="Miyauchi S."/>
            <person name="Thiergart T."/>
            <person name="Pickel B."/>
            <person name="Atanasova L."/>
            <person name="Karlsson M."/>
            <person name="Huettel B."/>
            <person name="Barry K.W."/>
            <person name="Haridas S."/>
            <person name="Chen C."/>
            <person name="Bauer D."/>
            <person name="Andreopoulos W."/>
            <person name="Pangilinan J."/>
            <person name="LaButti K."/>
            <person name="Riley R."/>
            <person name="Lipzen A."/>
            <person name="Clum A."/>
            <person name="Drula E."/>
            <person name="Henrissat B."/>
            <person name="Kohler A."/>
            <person name="Grigoriev I.V."/>
            <person name="Martin F.M."/>
            <person name="Hacquard S."/>
        </authorList>
    </citation>
    <scope>NUCLEOTIDE SEQUENCE [LARGE SCALE GENOMIC DNA]</scope>
    <source>
        <strain evidence="4 5">MPI-SDFR-AT-0080</strain>
    </source>
</reference>
<proteinExistence type="inferred from homology"/>
<sequence length="159" mass="17811">MSPLPEKVPRVGVGVFILNDKGHFIVGQRKGSHGSGTWALPGGHLEFGETFETCAARETLEETGLETSDVRFLTATNNIMTDDNAHYVTIFMTAKISGEKVEPELLEPEKCEEWRWISWDELRTWVEKSKAGQEDAPRLFLPLLDLFAQRPGLSPVQKA</sequence>
<name>A0ABQ8GE90_9PEZI</name>
<comment type="caution">
    <text evidence="4">The sequence shown here is derived from an EMBL/GenBank/DDBJ whole genome shotgun (WGS) entry which is preliminary data.</text>
</comment>
<dbReference type="PANTHER" id="PTHR16099">
    <property type="entry name" value="8-OXO-DGTP DIPHOSPHATES NUDT15"/>
    <property type="match status" value="1"/>
</dbReference>
<dbReference type="InterPro" id="IPR000086">
    <property type="entry name" value="NUDIX_hydrolase_dom"/>
</dbReference>